<evidence type="ECO:0000256" key="6">
    <source>
        <dbReference type="SAM" id="SignalP"/>
    </source>
</evidence>
<evidence type="ECO:0000256" key="3">
    <source>
        <dbReference type="ARBA" id="ARBA00023157"/>
    </source>
</evidence>
<feature type="signal peptide" evidence="6">
    <location>
        <begin position="1"/>
        <end position="21"/>
    </location>
</feature>
<keyword evidence="9" id="KW-1185">Reference proteome</keyword>
<reference evidence="8" key="1">
    <citation type="submission" date="2018-11" db="EMBL/GenBank/DDBJ databases">
        <authorList>
            <person name="Alioto T."/>
            <person name="Alioto T."/>
        </authorList>
    </citation>
    <scope>NUCLEOTIDE SEQUENCE</scope>
</reference>
<evidence type="ECO:0000313" key="9">
    <source>
        <dbReference type="Proteomes" id="UP000596742"/>
    </source>
</evidence>
<evidence type="ECO:0000259" key="7">
    <source>
        <dbReference type="PROSITE" id="PS50287"/>
    </source>
</evidence>
<dbReference type="PRINTS" id="PR00258">
    <property type="entry name" value="SPERACTRCPTR"/>
</dbReference>
<feature type="disulfide bond" evidence="5">
    <location>
        <begin position="95"/>
        <end position="105"/>
    </location>
</feature>
<dbReference type="Pfam" id="PF00530">
    <property type="entry name" value="SRCR"/>
    <property type="match status" value="2"/>
</dbReference>
<sequence length="189" mass="20928">MNQLIWIVFLTEIELALLVSGQLSGSLRLTAGYAANAGRLEIFHNGEWGTVCDNHFDNIDATVACKELGYCSGIMHQADRISDGHGAIWLTDLNCTGSERKLLHCAYNADSTRCRHYEDVGIHCFLSCSTEEDGGLRITAGYAGHQGRLEVKYRGEWGTVCGDHFGNVDAEVACRQLGYWFVSRLNIIH</sequence>
<name>A0A8B6EPG8_MYTGA</name>
<keyword evidence="3 5" id="KW-1015">Disulfide bond</keyword>
<evidence type="ECO:0000256" key="5">
    <source>
        <dbReference type="PROSITE-ProRule" id="PRU00196"/>
    </source>
</evidence>
<feature type="domain" description="SRCR" evidence="7">
    <location>
        <begin position="136"/>
        <end position="178"/>
    </location>
</feature>
<dbReference type="PANTHER" id="PTHR19331">
    <property type="entry name" value="SCAVENGER RECEPTOR DOMAIN-CONTAINING"/>
    <property type="match status" value="1"/>
</dbReference>
<dbReference type="AlphaFoldDB" id="A0A8B6EPG8"/>
<evidence type="ECO:0000256" key="4">
    <source>
        <dbReference type="ARBA" id="ARBA00023180"/>
    </source>
</evidence>
<feature type="chain" id="PRO_5032437959" description="SRCR domain-containing protein" evidence="6">
    <location>
        <begin position="22"/>
        <end position="189"/>
    </location>
</feature>
<evidence type="ECO:0000256" key="2">
    <source>
        <dbReference type="ARBA" id="ARBA00022737"/>
    </source>
</evidence>
<gene>
    <name evidence="8" type="ORF">MGAL_10B014603</name>
</gene>
<proteinExistence type="predicted"/>
<protein>
    <recommendedName>
        <fullName evidence="7">SRCR domain-containing protein</fullName>
    </recommendedName>
</protein>
<dbReference type="Gene3D" id="3.10.250.10">
    <property type="entry name" value="SRCR-like domain"/>
    <property type="match status" value="2"/>
</dbReference>
<dbReference type="PROSITE" id="PS50287">
    <property type="entry name" value="SRCR_2"/>
    <property type="match status" value="2"/>
</dbReference>
<organism evidence="8 9">
    <name type="scientific">Mytilus galloprovincialis</name>
    <name type="common">Mediterranean mussel</name>
    <dbReference type="NCBI Taxonomy" id="29158"/>
    <lineage>
        <taxon>Eukaryota</taxon>
        <taxon>Metazoa</taxon>
        <taxon>Spiralia</taxon>
        <taxon>Lophotrochozoa</taxon>
        <taxon>Mollusca</taxon>
        <taxon>Bivalvia</taxon>
        <taxon>Autobranchia</taxon>
        <taxon>Pteriomorphia</taxon>
        <taxon>Mytilida</taxon>
        <taxon>Mytiloidea</taxon>
        <taxon>Mytilidae</taxon>
        <taxon>Mytilinae</taxon>
        <taxon>Mytilus</taxon>
    </lineage>
</organism>
<dbReference type="GO" id="GO:0016020">
    <property type="term" value="C:membrane"/>
    <property type="evidence" value="ECO:0007669"/>
    <property type="project" value="InterPro"/>
</dbReference>
<dbReference type="InterPro" id="IPR001190">
    <property type="entry name" value="SRCR"/>
</dbReference>
<dbReference type="EMBL" id="UYJE01005398">
    <property type="protein sequence ID" value="VDI37093.1"/>
    <property type="molecule type" value="Genomic_DNA"/>
</dbReference>
<comment type="caution">
    <text evidence="8">The sequence shown here is derived from an EMBL/GenBank/DDBJ whole genome shotgun (WGS) entry which is preliminary data.</text>
</comment>
<dbReference type="PANTHER" id="PTHR19331:SF465">
    <property type="entry name" value="EGG PEPTIDE SPERACT RECEPTOR"/>
    <property type="match status" value="1"/>
</dbReference>
<dbReference type="SMART" id="SM00202">
    <property type="entry name" value="SR"/>
    <property type="match status" value="1"/>
</dbReference>
<comment type="caution">
    <text evidence="5">Lacks conserved residue(s) required for the propagation of feature annotation.</text>
</comment>
<dbReference type="FunFam" id="3.10.250.10:FF:000001">
    <property type="entry name" value="Lysyl oxidase 4 isoform X1"/>
    <property type="match status" value="1"/>
</dbReference>
<keyword evidence="1 6" id="KW-0732">Signal</keyword>
<feature type="domain" description="SRCR" evidence="7">
    <location>
        <begin position="27"/>
        <end position="125"/>
    </location>
</feature>
<accession>A0A8B6EPG8</accession>
<dbReference type="OrthoDB" id="10066015at2759"/>
<dbReference type="Proteomes" id="UP000596742">
    <property type="component" value="Unassembled WGS sequence"/>
</dbReference>
<keyword evidence="2" id="KW-0677">Repeat</keyword>
<dbReference type="PROSITE" id="PS00420">
    <property type="entry name" value="SRCR_1"/>
    <property type="match status" value="2"/>
</dbReference>
<dbReference type="InterPro" id="IPR036772">
    <property type="entry name" value="SRCR-like_dom_sf"/>
</dbReference>
<keyword evidence="4" id="KW-0325">Glycoprotein</keyword>
<evidence type="ECO:0000256" key="1">
    <source>
        <dbReference type="ARBA" id="ARBA00022729"/>
    </source>
</evidence>
<dbReference type="SUPFAM" id="SSF56487">
    <property type="entry name" value="SRCR-like"/>
    <property type="match status" value="2"/>
</dbReference>
<evidence type="ECO:0000313" key="8">
    <source>
        <dbReference type="EMBL" id="VDI37093.1"/>
    </source>
</evidence>